<proteinExistence type="predicted"/>
<sequence length="123" mass="14389">MGRFTRNVGYRSKHNKRCQELKEAILRTAANYRRVCELGRNKKQLLSYMLRQYSRNKVAADLHTIKTLRITLAKLARESRLYELQLTELKAQYHTAYQNLLTRITNNRGTKDAESISSSSSCY</sequence>
<reference evidence="2" key="1">
    <citation type="submission" date="2017-07" db="EMBL/GenBank/DDBJ databases">
        <authorList>
            <person name="Putnam M.J."/>
            <person name="Sharma R."/>
            <person name="Kruger J.L."/>
            <person name="Berg J.A."/>
            <person name="Payne A.M."/>
            <person name="Fajardo C.P."/>
            <person name="Breakwell D.P."/>
            <person name="Hope S."/>
            <person name="Grose J.H."/>
        </authorList>
    </citation>
    <scope>NUCLEOTIDE SEQUENCE [LARGE SCALE GENOMIC DNA]</scope>
</reference>
<gene>
    <name evidence="1" type="ORF">RISINGSUN_183</name>
</gene>
<organism evidence="1 2">
    <name type="scientific">Erwinia phage vB_EamM_RisingSun</name>
    <dbReference type="NCBI Taxonomy" id="2026080"/>
    <lineage>
        <taxon>Viruses</taxon>
        <taxon>Duplodnaviria</taxon>
        <taxon>Heunggongvirae</taxon>
        <taxon>Uroviricota</taxon>
        <taxon>Caudoviricetes</taxon>
        <taxon>Chimalliviridae</taxon>
        <taxon>Risingsunvirus</taxon>
        <taxon>Risingsunvirus risingsun</taxon>
    </lineage>
</organism>
<evidence type="ECO:0000313" key="1">
    <source>
        <dbReference type="EMBL" id="ASU03487.1"/>
    </source>
</evidence>
<name>A0A223LGF1_9CAUD</name>
<keyword evidence="2" id="KW-1185">Reference proteome</keyword>
<evidence type="ECO:0000313" key="2">
    <source>
        <dbReference type="Proteomes" id="UP000225553"/>
    </source>
</evidence>
<accession>A0A223LGF1</accession>
<dbReference type="Proteomes" id="UP000225553">
    <property type="component" value="Segment"/>
</dbReference>
<protein>
    <submittedName>
        <fullName evidence="1">Uncharacterized protein</fullName>
    </submittedName>
</protein>
<dbReference type="EMBL" id="MF459646">
    <property type="protein sequence ID" value="ASU03487.1"/>
    <property type="molecule type" value="Genomic_DNA"/>
</dbReference>